<reference evidence="1" key="1">
    <citation type="journal article" date="2014" name="Genome Biol. Evol.">
        <title>Pangenome evidence for extensive interdomain horizontal transfer affecting lineage core and shell genes in uncultured planktonic thaumarchaeota and euryarchaeota.</title>
        <authorList>
            <person name="Deschamps P."/>
            <person name="Zivanovic Y."/>
            <person name="Moreira D."/>
            <person name="Rodriguez-Valera F."/>
            <person name="Lopez-Garcia P."/>
        </authorList>
    </citation>
    <scope>NUCLEOTIDE SEQUENCE</scope>
</reference>
<name>A0A075FKT6_9ARCH</name>
<sequence length="100" mass="11546">MTLSNEIQTFLVSQIEYYTKEAKSYKEMAREYNIDDNLAHDTTFGIIVGCIYSSFIQTFTNQNSVPNSQDMEDFTEIIIKNSKKIKESIITDGSQKLEQE</sequence>
<evidence type="ECO:0000313" key="1">
    <source>
        <dbReference type="EMBL" id="AIE91964.1"/>
    </source>
</evidence>
<proteinExistence type="predicted"/>
<dbReference type="AlphaFoldDB" id="A0A075FKT6"/>
<protein>
    <submittedName>
        <fullName evidence="1">Uncharacterized protein</fullName>
    </submittedName>
</protein>
<organism evidence="1">
    <name type="scientific">uncultured marine thaumarchaeote AD1000_18_B11</name>
    <dbReference type="NCBI Taxonomy" id="1455896"/>
    <lineage>
        <taxon>Archaea</taxon>
        <taxon>Nitrososphaerota</taxon>
        <taxon>environmental samples</taxon>
    </lineage>
</organism>
<dbReference type="EMBL" id="KF900353">
    <property type="protein sequence ID" value="AIE91964.1"/>
    <property type="molecule type" value="Genomic_DNA"/>
</dbReference>
<accession>A0A075FKT6</accession>